<dbReference type="InterPro" id="IPR014747">
    <property type="entry name" value="Bac_photo_RC_H_C"/>
</dbReference>
<keyword evidence="2" id="KW-1185">Reference proteome</keyword>
<evidence type="ECO:0000313" key="2">
    <source>
        <dbReference type="Proteomes" id="UP001602370"/>
    </source>
</evidence>
<protein>
    <submittedName>
        <fullName evidence="1">PRC-barrel domain containing protein</fullName>
    </submittedName>
</protein>
<evidence type="ECO:0000313" key="1">
    <source>
        <dbReference type="EMBL" id="MFF5922810.1"/>
    </source>
</evidence>
<reference evidence="1 2" key="1">
    <citation type="submission" date="2024-10" db="EMBL/GenBank/DDBJ databases">
        <title>The Natural Products Discovery Center: Release of the First 8490 Sequenced Strains for Exploring Actinobacteria Biosynthetic Diversity.</title>
        <authorList>
            <person name="Kalkreuter E."/>
            <person name="Kautsar S.A."/>
            <person name="Yang D."/>
            <person name="Bader C.D."/>
            <person name="Teijaro C.N."/>
            <person name="Fluegel L."/>
            <person name="Davis C.M."/>
            <person name="Simpson J.R."/>
            <person name="Lauterbach L."/>
            <person name="Steele A.D."/>
            <person name="Gui C."/>
            <person name="Meng S."/>
            <person name="Li G."/>
            <person name="Viehrig K."/>
            <person name="Ye F."/>
            <person name="Su P."/>
            <person name="Kiefer A.F."/>
            <person name="Nichols A."/>
            <person name="Cepeda A.J."/>
            <person name="Yan W."/>
            <person name="Fan B."/>
            <person name="Jiang Y."/>
            <person name="Adhikari A."/>
            <person name="Zheng C.-J."/>
            <person name="Schuster L."/>
            <person name="Cowan T.M."/>
            <person name="Smanski M.J."/>
            <person name="Chevrette M.G."/>
            <person name="De Carvalho L.P.S."/>
            <person name="Shen B."/>
        </authorList>
    </citation>
    <scope>NUCLEOTIDE SEQUENCE [LARGE SCALE GENOMIC DNA]</scope>
    <source>
        <strain evidence="1 2">NPDC012605</strain>
    </source>
</reference>
<sequence>MTENVWGYRETSGRTAGADLTGYKVEAVDGSIGKVDKHSDEVGSSYIVVDTGPWIFGKEVLLPAGTIDRVDAQEEKVYVGWTKDQIKAAPEFEKDKHLGNEDYHRQVGGYYADPSNRL</sequence>
<gene>
    <name evidence="1" type="ORF">ACFY8C_31505</name>
</gene>
<proteinExistence type="predicted"/>
<name>A0ABW6XZ68_9ACTN</name>
<dbReference type="InterPro" id="IPR011033">
    <property type="entry name" value="PRC_barrel-like_sf"/>
</dbReference>
<comment type="caution">
    <text evidence="1">The sequence shown here is derived from an EMBL/GenBank/DDBJ whole genome shotgun (WGS) entry which is preliminary data.</text>
</comment>
<dbReference type="Proteomes" id="UP001602370">
    <property type="component" value="Unassembled WGS sequence"/>
</dbReference>
<dbReference type="RefSeq" id="WP_030326444.1">
    <property type="nucleotide sequence ID" value="NZ_JBIBDZ010000011.1"/>
</dbReference>
<dbReference type="Gene3D" id="3.90.50.10">
    <property type="entry name" value="Photosynthetic Reaction Center, subunit H, domain 2"/>
    <property type="match status" value="1"/>
</dbReference>
<accession>A0ABW6XZ68</accession>
<organism evidence="1 2">
    <name type="scientific">Streptomyces flavochromogenes</name>
    <dbReference type="NCBI Taxonomy" id="68199"/>
    <lineage>
        <taxon>Bacteria</taxon>
        <taxon>Bacillati</taxon>
        <taxon>Actinomycetota</taxon>
        <taxon>Actinomycetes</taxon>
        <taxon>Kitasatosporales</taxon>
        <taxon>Streptomycetaceae</taxon>
        <taxon>Streptomyces</taxon>
    </lineage>
</organism>
<dbReference type="SUPFAM" id="SSF50346">
    <property type="entry name" value="PRC-barrel domain"/>
    <property type="match status" value="1"/>
</dbReference>
<dbReference type="EMBL" id="JBIBDZ010000011">
    <property type="protein sequence ID" value="MFF5922810.1"/>
    <property type="molecule type" value="Genomic_DNA"/>
</dbReference>